<protein>
    <submittedName>
        <fullName evidence="2">Predicted protein</fullName>
    </submittedName>
</protein>
<dbReference type="EMBL" id="GG738863">
    <property type="protein sequence ID" value="EFC45433.1"/>
    <property type="molecule type" value="Genomic_DNA"/>
</dbReference>
<feature type="compositionally biased region" description="Low complexity" evidence="1">
    <location>
        <begin position="186"/>
        <end position="203"/>
    </location>
</feature>
<dbReference type="RefSeq" id="XP_002678177.1">
    <property type="nucleotide sequence ID" value="XM_002678131.1"/>
</dbReference>
<feature type="compositionally biased region" description="Pro residues" evidence="1">
    <location>
        <begin position="176"/>
        <end position="185"/>
    </location>
</feature>
<organism evidence="3">
    <name type="scientific">Naegleria gruberi</name>
    <name type="common">Amoeba</name>
    <dbReference type="NCBI Taxonomy" id="5762"/>
    <lineage>
        <taxon>Eukaryota</taxon>
        <taxon>Discoba</taxon>
        <taxon>Heterolobosea</taxon>
        <taxon>Tetramitia</taxon>
        <taxon>Eutetramitia</taxon>
        <taxon>Vahlkampfiidae</taxon>
        <taxon>Naegleria</taxon>
    </lineage>
</organism>
<proteinExistence type="predicted"/>
<evidence type="ECO:0000256" key="1">
    <source>
        <dbReference type="SAM" id="MobiDB-lite"/>
    </source>
</evidence>
<evidence type="ECO:0000313" key="3">
    <source>
        <dbReference type="Proteomes" id="UP000006671"/>
    </source>
</evidence>
<feature type="region of interest" description="Disordered" evidence="1">
    <location>
        <begin position="160"/>
        <end position="207"/>
    </location>
</feature>
<dbReference type="Gene3D" id="3.30.70.1230">
    <property type="entry name" value="Nucleotide cyclase"/>
    <property type="match status" value="1"/>
</dbReference>
<dbReference type="Proteomes" id="UP000006671">
    <property type="component" value="Unassembled WGS sequence"/>
</dbReference>
<sequence>MGAICSSSHKQGGDHISLSKSITTTQGGHHSLNTFSPKFQFGRDKLSRTSITSEEFENIQVRASAEMKKASSFRIPNARVSFIGLNNYQSVSPSKAKSQEELNLELSTSFLPQHLLYCLRYIYYGGEGKQYKVKLGHHLQKTNSNEGLDTESKFSSFLSVSTGSASNKGSDRPHSPSLPPGPTSPIPNNNVVNNSDSNSRSSSPMEEEKMKLLSPVSEFSYETCILLIEMKGFSKIVDSFYHEKDTCNVSEISRYIYYVYTSLIAVIYEMGGDIEKFQGDLIICQFYSPRMDRTFTDSILAAVKCGIKIQTMTNLKTYKSNDTPLEVKCVINVGECTSYHLGGFGSQWLRIFGGEVLLRVRELLKECKQGNVYISGDIFEKCRQFLRANEESPNLFQVTSLSRDISSHPLDSVSFHYTFANALYLFMNRNVLYEGFVFGRPLLFLTAIC</sequence>
<dbReference type="KEGG" id="ngr:NAEGRDRAFT_66607"/>
<keyword evidence="3" id="KW-1185">Reference proteome</keyword>
<dbReference type="GeneID" id="8850442"/>
<evidence type="ECO:0000313" key="2">
    <source>
        <dbReference type="EMBL" id="EFC45433.1"/>
    </source>
</evidence>
<feature type="compositionally biased region" description="Polar residues" evidence="1">
    <location>
        <begin position="18"/>
        <end position="36"/>
    </location>
</feature>
<dbReference type="AlphaFoldDB" id="D2VCK9"/>
<dbReference type="InParanoid" id="D2VCK9"/>
<name>D2VCK9_NAEGR</name>
<feature type="region of interest" description="Disordered" evidence="1">
    <location>
        <begin position="1"/>
        <end position="36"/>
    </location>
</feature>
<gene>
    <name evidence="2" type="ORF">NAEGRDRAFT_66607</name>
</gene>
<reference evidence="2 3" key="1">
    <citation type="journal article" date="2010" name="Cell">
        <title>The genome of Naegleria gruberi illuminates early eukaryotic versatility.</title>
        <authorList>
            <person name="Fritz-Laylin L.K."/>
            <person name="Prochnik S.E."/>
            <person name="Ginger M.L."/>
            <person name="Dacks J.B."/>
            <person name="Carpenter M.L."/>
            <person name="Field M.C."/>
            <person name="Kuo A."/>
            <person name="Paredez A."/>
            <person name="Chapman J."/>
            <person name="Pham J."/>
            <person name="Shu S."/>
            <person name="Neupane R."/>
            <person name="Cipriano M."/>
            <person name="Mancuso J."/>
            <person name="Tu H."/>
            <person name="Salamov A."/>
            <person name="Lindquist E."/>
            <person name="Shapiro H."/>
            <person name="Lucas S."/>
            <person name="Grigoriev I.V."/>
            <person name="Cande W.Z."/>
            <person name="Fulton C."/>
            <person name="Rokhsar D.S."/>
            <person name="Dawson S.C."/>
        </authorList>
    </citation>
    <scope>NUCLEOTIDE SEQUENCE [LARGE SCALE GENOMIC DNA]</scope>
    <source>
        <strain evidence="2 3">NEG-M</strain>
    </source>
</reference>
<accession>D2VCK9</accession>
<dbReference type="OrthoDB" id="194468at2759"/>
<dbReference type="SUPFAM" id="SSF55073">
    <property type="entry name" value="Nucleotide cyclase"/>
    <property type="match status" value="1"/>
</dbReference>
<feature type="compositionally biased region" description="Polar residues" evidence="1">
    <location>
        <begin position="1"/>
        <end position="10"/>
    </location>
</feature>
<dbReference type="InterPro" id="IPR029787">
    <property type="entry name" value="Nucleotide_cyclase"/>
</dbReference>
<dbReference type="VEuPathDB" id="AmoebaDB:NAEGRDRAFT_66607"/>